<feature type="transmembrane region" description="Helical" evidence="1">
    <location>
        <begin position="182"/>
        <end position="208"/>
    </location>
</feature>
<feature type="transmembrane region" description="Helical" evidence="1">
    <location>
        <begin position="346"/>
        <end position="367"/>
    </location>
</feature>
<dbReference type="EMBL" id="CP009245">
    <property type="protein sequence ID" value="APT85556.1"/>
    <property type="molecule type" value="Genomic_DNA"/>
</dbReference>
<dbReference type="InterPro" id="IPR043831">
    <property type="entry name" value="DUF5808"/>
</dbReference>
<dbReference type="Proteomes" id="UP000185478">
    <property type="component" value="Chromosome"/>
</dbReference>
<feature type="domain" description="DUF1648" evidence="2">
    <location>
        <begin position="142"/>
        <end position="187"/>
    </location>
</feature>
<feature type="transmembrane region" description="Helical" evidence="1">
    <location>
        <begin position="53"/>
        <end position="71"/>
    </location>
</feature>
<evidence type="ECO:0000259" key="2">
    <source>
        <dbReference type="Pfam" id="PF07853"/>
    </source>
</evidence>
<evidence type="ECO:0000313" key="4">
    <source>
        <dbReference type="EMBL" id="APT85556.1"/>
    </source>
</evidence>
<dbReference type="Pfam" id="PF07853">
    <property type="entry name" value="DUF1648"/>
    <property type="match status" value="1"/>
</dbReference>
<proteinExistence type="predicted"/>
<evidence type="ECO:0008006" key="6">
    <source>
        <dbReference type="Google" id="ProtNLM"/>
    </source>
</evidence>
<dbReference type="PANTHER" id="PTHR37810:SF5">
    <property type="entry name" value="IMMUNITY PROTEIN SDPI"/>
    <property type="match status" value="1"/>
</dbReference>
<feature type="transmembrane region" description="Helical" evidence="1">
    <location>
        <begin position="6"/>
        <end position="23"/>
    </location>
</feature>
<protein>
    <recommendedName>
        <fullName evidence="6">DUF1648 domain-containing protein</fullName>
    </recommendedName>
</protein>
<dbReference type="KEGG" id="caqu:CAQU_11425"/>
<feature type="transmembrane region" description="Helical" evidence="1">
    <location>
        <begin position="265"/>
        <end position="287"/>
    </location>
</feature>
<dbReference type="GO" id="GO:0009636">
    <property type="term" value="P:response to toxic substance"/>
    <property type="evidence" value="ECO:0007669"/>
    <property type="project" value="TreeGrafter"/>
</dbReference>
<keyword evidence="5" id="KW-1185">Reference proteome</keyword>
<keyword evidence="1" id="KW-1133">Transmembrane helix</keyword>
<sequence length="368" mass="39415">MLSFVLIAELSLLTSTLILLMLGRFRQQRTPYGVPIPKSKVDDPAIAAAARRYRLIVGGAGLVTCVVAAIPPASHTVWPLLLGSFALSIASIIGWKQAASHIRRQGWTVPKQGMVGNVAGTSLNQITPGTISWAPHIMALVVIVATTLMLIAQWSQIPDTFATHFSTSGEPNGFTDKGPGVFFAQFMGFGVTALSLGMSWMQTAGLAYTRSTKGAKDRARLQAMMQASEKGSAWLMCSLSALVAVLGLALALPDTTPLPPGNSNVWVALFVIVGIIGSLAMVAWIMISGERSAGLAEPDLDEPDEQVTFDRTPYLKWGLFYYNPDDPALFVEKTIGMGIDFNYAHWPAKVFGVVIVCLLLAPLSLALL</sequence>
<organism evidence="4 5">
    <name type="scientific">Corynebacterium aquilae DSM 44791</name>
    <dbReference type="NCBI Taxonomy" id="1431546"/>
    <lineage>
        <taxon>Bacteria</taxon>
        <taxon>Bacillati</taxon>
        <taxon>Actinomycetota</taxon>
        <taxon>Actinomycetes</taxon>
        <taxon>Mycobacteriales</taxon>
        <taxon>Corynebacteriaceae</taxon>
        <taxon>Corynebacterium</taxon>
    </lineage>
</organism>
<reference evidence="4 5" key="1">
    <citation type="submission" date="2014-08" db="EMBL/GenBank/DDBJ databases">
        <title>Complete genome sequence of Corynebacterium aquilae S-613T(T) (=DSM 44791(T)), isolated from the choana of a healthy golden eagle.</title>
        <authorList>
            <person name="Ruckert C."/>
            <person name="Albersmeier A."/>
            <person name="Winkler A."/>
            <person name="Kalinowski J."/>
        </authorList>
    </citation>
    <scope>NUCLEOTIDE SEQUENCE [LARGE SCALE GENOMIC DNA]</scope>
    <source>
        <strain evidence="4 5">S-613</strain>
    </source>
</reference>
<keyword evidence="1" id="KW-0812">Transmembrane</keyword>
<dbReference type="STRING" id="1431546.CAQU_11425"/>
<accession>A0A1L7CI69</accession>
<feature type="transmembrane region" description="Helical" evidence="1">
    <location>
        <begin position="77"/>
        <end position="95"/>
    </location>
</feature>
<name>A0A1L7CI69_9CORY</name>
<evidence type="ECO:0000256" key="1">
    <source>
        <dbReference type="SAM" id="Phobius"/>
    </source>
</evidence>
<dbReference type="InterPro" id="IPR012867">
    <property type="entry name" value="DUF1648"/>
</dbReference>
<dbReference type="PANTHER" id="PTHR37810">
    <property type="entry name" value="IMMUNITY PROTEIN SDPI"/>
    <property type="match status" value="1"/>
</dbReference>
<feature type="transmembrane region" description="Helical" evidence="1">
    <location>
        <begin position="233"/>
        <end position="253"/>
    </location>
</feature>
<feature type="domain" description="DUF5808" evidence="3">
    <location>
        <begin position="324"/>
        <end position="348"/>
    </location>
</feature>
<dbReference type="OrthoDB" id="9808690at2"/>
<feature type="transmembrane region" description="Helical" evidence="1">
    <location>
        <begin position="133"/>
        <end position="154"/>
    </location>
</feature>
<evidence type="ECO:0000313" key="5">
    <source>
        <dbReference type="Proteomes" id="UP000185478"/>
    </source>
</evidence>
<evidence type="ECO:0000259" key="3">
    <source>
        <dbReference type="Pfam" id="PF19124"/>
    </source>
</evidence>
<gene>
    <name evidence="4" type="ORF">CAQU_11425</name>
</gene>
<dbReference type="AlphaFoldDB" id="A0A1L7CI69"/>
<dbReference type="RefSeq" id="WP_075727746.1">
    <property type="nucleotide sequence ID" value="NZ_CP009245.1"/>
</dbReference>
<keyword evidence="1" id="KW-0472">Membrane</keyword>
<dbReference type="Pfam" id="PF19124">
    <property type="entry name" value="DUF5808"/>
    <property type="match status" value="1"/>
</dbReference>